<evidence type="ECO:0000313" key="5">
    <source>
        <dbReference type="EMBL" id="OVE48094.1"/>
    </source>
</evidence>
<keyword evidence="6" id="KW-1185">Reference proteome</keyword>
<feature type="region of interest" description="Disordered" evidence="1">
    <location>
        <begin position="1"/>
        <end position="25"/>
    </location>
</feature>
<keyword evidence="2" id="KW-1133">Transmembrane helix</keyword>
<proteinExistence type="predicted"/>
<evidence type="ECO:0000313" key="6">
    <source>
        <dbReference type="Proteomes" id="UP000196342"/>
    </source>
</evidence>
<organism evidence="5 6">
    <name type="scientific">Chromobacterium violaceum</name>
    <dbReference type="NCBI Taxonomy" id="536"/>
    <lineage>
        <taxon>Bacteria</taxon>
        <taxon>Pseudomonadati</taxon>
        <taxon>Pseudomonadota</taxon>
        <taxon>Betaproteobacteria</taxon>
        <taxon>Neisseriales</taxon>
        <taxon>Chromobacteriaceae</taxon>
        <taxon>Chromobacterium</taxon>
    </lineage>
</organism>
<feature type="transmembrane region" description="Helical" evidence="2">
    <location>
        <begin position="435"/>
        <end position="454"/>
    </location>
</feature>
<dbReference type="Pfam" id="PF13194">
    <property type="entry name" value="DUF4010"/>
    <property type="match status" value="1"/>
</dbReference>
<evidence type="ECO:0000259" key="4">
    <source>
        <dbReference type="Pfam" id="PF13194"/>
    </source>
</evidence>
<dbReference type="EMBL" id="NHOO01000008">
    <property type="protein sequence ID" value="OVE48094.1"/>
    <property type="molecule type" value="Genomic_DNA"/>
</dbReference>
<gene>
    <name evidence="5" type="ORF">CBW21_11585</name>
</gene>
<feature type="transmembrane region" description="Helical" evidence="2">
    <location>
        <begin position="498"/>
        <end position="515"/>
    </location>
</feature>
<feature type="transmembrane region" description="Helical" evidence="2">
    <location>
        <begin position="304"/>
        <end position="324"/>
    </location>
</feature>
<feature type="transmembrane region" description="Helical" evidence="2">
    <location>
        <begin position="245"/>
        <end position="263"/>
    </location>
</feature>
<feature type="domain" description="MgtC/SapB/SrpB/YhiD N-terminal" evidence="3">
    <location>
        <begin position="113"/>
        <end position="235"/>
    </location>
</feature>
<feature type="domain" description="DUF4010" evidence="4">
    <location>
        <begin position="282"/>
        <end position="490"/>
    </location>
</feature>
<name>A0A202B978_CHRVL</name>
<dbReference type="Proteomes" id="UP000196342">
    <property type="component" value="Unassembled WGS sequence"/>
</dbReference>
<accession>A0A202B978</accession>
<feature type="transmembrane region" description="Helical" evidence="2">
    <location>
        <begin position="366"/>
        <end position="384"/>
    </location>
</feature>
<dbReference type="InterPro" id="IPR025105">
    <property type="entry name" value="DUF4010"/>
</dbReference>
<feature type="transmembrane region" description="Helical" evidence="2">
    <location>
        <begin position="275"/>
        <end position="292"/>
    </location>
</feature>
<feature type="transmembrane region" description="Helical" evidence="2">
    <location>
        <begin position="336"/>
        <end position="359"/>
    </location>
</feature>
<feature type="transmembrane region" description="Helical" evidence="2">
    <location>
        <begin position="104"/>
        <end position="124"/>
    </location>
</feature>
<evidence type="ECO:0000256" key="2">
    <source>
        <dbReference type="SAM" id="Phobius"/>
    </source>
</evidence>
<feature type="transmembrane region" description="Helical" evidence="2">
    <location>
        <begin position="460"/>
        <end position="477"/>
    </location>
</feature>
<dbReference type="InterPro" id="IPR049177">
    <property type="entry name" value="MgtC_SapB_SrpB_YhiD_N"/>
</dbReference>
<reference evidence="5 6" key="1">
    <citation type="submission" date="2017-05" db="EMBL/GenBank/DDBJ databases">
        <title>Chromobacterium violaceum GHPS1 isolated from Hydrocarbon polluted soil in French Guiana display an awesome secondary metabolite arsenal and a battery of drug and heavy-metal-resistance and detoxification of xenobiotics proteins.</title>
        <authorList>
            <person name="Belbahri L."/>
        </authorList>
    </citation>
    <scope>NUCLEOTIDE SEQUENCE [LARGE SCALE GENOMIC DNA]</scope>
    <source>
        <strain evidence="5 6">GHPS1</strain>
    </source>
</reference>
<evidence type="ECO:0000256" key="1">
    <source>
        <dbReference type="SAM" id="MobiDB-lite"/>
    </source>
</evidence>
<comment type="caution">
    <text evidence="5">The sequence shown here is derived from an EMBL/GenBank/DDBJ whole genome shotgun (WGS) entry which is preliminary data.</text>
</comment>
<sequence>MPAWSPAPFVRPEPSGRLARRRAGKPALRLSTGRLALGIYPQRFTAAGRGRPLQDHPSQGTAMTRFALCRAGAGPQMAPRPMTAYPEDIIVRMPGGANMIYPDWLPPEATQILVVLFLSFLIGLEREERKSNGDPYAFGGVRTYPLIGLIGYAMSALSGGELLPLALGFIVVAAFLLLSYWHKLDASGQSGVTSQMSGLATYLIGALVYRELFWLATTLTVASLLLLEFKTRLENLARRIDPADILTVTQFLLLAAVILPLLPNAPLGRFHVNPFQTWLVVVAVSAVSYGSYLLQRLRQDRGGLLLAALAGGAYSSTVTTVALARRSAEADAPRLYAGAILMASGVMYLRLAVFLALFNPALLQRLWPPFLLLAAAALAGGWLWAKSGHAVPLRDGGYRPHNPLEIGAALLFALLFLAMLAATRLASQYLGAGGVYALAAAMGVSDVDPFIMGITQSTPALTPLPVAASAILIAAAANNIAKGVYARALGAREAGRQSLWLLLALAGAGLLPLAWV</sequence>
<dbReference type="PANTHER" id="PTHR39084:SF1">
    <property type="entry name" value="DUF4010 DOMAIN-CONTAINING PROTEIN"/>
    <property type="match status" value="1"/>
</dbReference>
<keyword evidence="2" id="KW-0812">Transmembrane</keyword>
<feature type="transmembrane region" description="Helical" evidence="2">
    <location>
        <begin position="404"/>
        <end position="423"/>
    </location>
</feature>
<evidence type="ECO:0000259" key="3">
    <source>
        <dbReference type="Pfam" id="PF02308"/>
    </source>
</evidence>
<feature type="transmembrane region" description="Helical" evidence="2">
    <location>
        <begin position="162"/>
        <end position="182"/>
    </location>
</feature>
<keyword evidence="2" id="KW-0472">Membrane</keyword>
<dbReference type="PANTHER" id="PTHR39084">
    <property type="entry name" value="MEMBRANE PROTEIN-RELATED"/>
    <property type="match status" value="1"/>
</dbReference>
<dbReference type="AlphaFoldDB" id="A0A202B978"/>
<protein>
    <submittedName>
        <fullName evidence="5">MgtC/SapB transporter</fullName>
    </submittedName>
</protein>
<dbReference type="Pfam" id="PF02308">
    <property type="entry name" value="MgtC"/>
    <property type="match status" value="1"/>
</dbReference>